<reference evidence="2 3" key="1">
    <citation type="submission" date="2021-12" db="EMBL/GenBank/DDBJ databases">
        <title>Discovery of the Pendulisporaceae a myxobacterial family with distinct sporulation behavior and unique specialized metabolism.</title>
        <authorList>
            <person name="Garcia R."/>
            <person name="Popoff A."/>
            <person name="Bader C.D."/>
            <person name="Loehr J."/>
            <person name="Walesch S."/>
            <person name="Walt C."/>
            <person name="Boldt J."/>
            <person name="Bunk B."/>
            <person name="Haeckl F.J.F.P.J."/>
            <person name="Gunesch A.P."/>
            <person name="Birkelbach J."/>
            <person name="Nuebel U."/>
            <person name="Pietschmann T."/>
            <person name="Bach T."/>
            <person name="Mueller R."/>
        </authorList>
    </citation>
    <scope>NUCLEOTIDE SEQUENCE [LARGE SCALE GENOMIC DNA]</scope>
    <source>
        <strain evidence="2 3">MSr12523</strain>
    </source>
</reference>
<dbReference type="RefSeq" id="WP_394848664.1">
    <property type="nucleotide sequence ID" value="NZ_CP089982.1"/>
</dbReference>
<protein>
    <submittedName>
        <fullName evidence="2">MarR family transcriptional regulator</fullName>
    </submittedName>
</protein>
<organism evidence="2 3">
    <name type="scientific">Pendulispora brunnea</name>
    <dbReference type="NCBI Taxonomy" id="2905690"/>
    <lineage>
        <taxon>Bacteria</taxon>
        <taxon>Pseudomonadati</taxon>
        <taxon>Myxococcota</taxon>
        <taxon>Myxococcia</taxon>
        <taxon>Myxococcales</taxon>
        <taxon>Sorangiineae</taxon>
        <taxon>Pendulisporaceae</taxon>
        <taxon>Pendulispora</taxon>
    </lineage>
</organism>
<dbReference type="PANTHER" id="PTHR33164:SF57">
    <property type="entry name" value="MARR-FAMILY TRANSCRIPTIONAL REGULATOR"/>
    <property type="match status" value="1"/>
</dbReference>
<dbReference type="SUPFAM" id="SSF46785">
    <property type="entry name" value="Winged helix' DNA-binding domain"/>
    <property type="match status" value="1"/>
</dbReference>
<dbReference type="PANTHER" id="PTHR33164">
    <property type="entry name" value="TRANSCRIPTIONAL REGULATOR, MARR FAMILY"/>
    <property type="match status" value="1"/>
</dbReference>
<dbReference type="SMART" id="SM00347">
    <property type="entry name" value="HTH_MARR"/>
    <property type="match status" value="1"/>
</dbReference>
<dbReference type="InterPro" id="IPR000835">
    <property type="entry name" value="HTH_MarR-typ"/>
</dbReference>
<dbReference type="Proteomes" id="UP001379533">
    <property type="component" value="Chromosome"/>
</dbReference>
<dbReference type="Pfam" id="PF12802">
    <property type="entry name" value="MarR_2"/>
    <property type="match status" value="1"/>
</dbReference>
<proteinExistence type="predicted"/>
<gene>
    <name evidence="2" type="ORF">LZC95_14545</name>
</gene>
<evidence type="ECO:0000313" key="3">
    <source>
        <dbReference type="Proteomes" id="UP001379533"/>
    </source>
</evidence>
<keyword evidence="3" id="KW-1185">Reference proteome</keyword>
<evidence type="ECO:0000259" key="1">
    <source>
        <dbReference type="SMART" id="SM00347"/>
    </source>
</evidence>
<dbReference type="InterPro" id="IPR039422">
    <property type="entry name" value="MarR/SlyA-like"/>
</dbReference>
<dbReference type="InterPro" id="IPR036390">
    <property type="entry name" value="WH_DNA-bd_sf"/>
</dbReference>
<feature type="domain" description="HTH marR-type" evidence="1">
    <location>
        <begin position="64"/>
        <end position="150"/>
    </location>
</feature>
<dbReference type="InterPro" id="IPR036388">
    <property type="entry name" value="WH-like_DNA-bd_sf"/>
</dbReference>
<dbReference type="EMBL" id="CP089982">
    <property type="protein sequence ID" value="WXA98047.1"/>
    <property type="molecule type" value="Genomic_DNA"/>
</dbReference>
<accession>A0ABZ2KKA9</accession>
<dbReference type="Gene3D" id="1.10.10.10">
    <property type="entry name" value="Winged helix-like DNA-binding domain superfamily/Winged helix DNA-binding domain"/>
    <property type="match status" value="1"/>
</dbReference>
<name>A0ABZ2KKA9_9BACT</name>
<sequence length="166" mass="18185">MTIAASPSYPHEEMPTDAYRKQLEAEKARSTVQLLFKAARLLNERAIERVRTRSGQPVRVAHTALFPHIDLEGTRLTDIAKRLGVTKQAAGQLVDELEAMGMLERVPDPADARAKLVRYSKRGQKALLDGLAVLAEIGDEMQSIIGASRMTALHEALTAIVASSKE</sequence>
<evidence type="ECO:0000313" key="2">
    <source>
        <dbReference type="EMBL" id="WXA98047.1"/>
    </source>
</evidence>